<gene>
    <name evidence="1" type="ORF">DLM86_16830</name>
</gene>
<dbReference type="Proteomes" id="UP000247476">
    <property type="component" value="Unassembled WGS sequence"/>
</dbReference>
<name>A0A2V5KGT2_9BACL</name>
<evidence type="ECO:0008006" key="3">
    <source>
        <dbReference type="Google" id="ProtNLM"/>
    </source>
</evidence>
<sequence>MKPEIRSLLERTYDRETERLAVEEGLIRLDRPGHTKEIAHLAHCREGRQTAHVYAFGTLLGRLGEAEGGEMLRALAKLQRTDRADPHYGGFRWYAEESNVNDTNAAFFIVRPLVLLRLWHPEAIPASHARIMDDMLAHAGEWFRRECLLPTLYYPNKIVSDGAMLLAVSAILGREEYVEAGIRFFERWEDYTERRGWGWGENMSVAYIAVIVISLQIAATVLDGRMHSLGARLRGRIEELYGMLRFHDGEEPVPAIRSYNFSGETVRPDPLWVAAGVRGIRELDPGRLTLNGLLLFLPFGDELAAGSRTSQETRQPVPRERTERIFDDSRAYSWIGRHTRLGSLNRFPVIPGSYQWPTWGLGWQSFPASFSVAGEQLSFVRWYVDLGDEVRTHPGESYRTSYLAPALFRESFFPDVQTRSAQAGNVLLTVRSMSGVHNRAAAIADEWVVHRYAGRPIAMTTRSDGREWQVLPYPRATVALTALRGIPCGREERVPMRIAVEPEKGRLKLRQVLLERNGAAETVVHPRLEAGWAVVVLDGEASLDAVAAYLETVRIRDVDEPDGEVPRAAYAYVRDIRLSDSGGERVRLQADPYGV</sequence>
<protein>
    <recommendedName>
        <fullName evidence="3">Heparinase</fullName>
    </recommendedName>
</protein>
<dbReference type="AlphaFoldDB" id="A0A2V5KGT2"/>
<dbReference type="EMBL" id="QJVJ01000007">
    <property type="protein sequence ID" value="PYI53440.1"/>
    <property type="molecule type" value="Genomic_DNA"/>
</dbReference>
<evidence type="ECO:0000313" key="2">
    <source>
        <dbReference type="Proteomes" id="UP000247476"/>
    </source>
</evidence>
<comment type="caution">
    <text evidence="1">The sequence shown here is derived from an EMBL/GenBank/DDBJ whole genome shotgun (WGS) entry which is preliminary data.</text>
</comment>
<organism evidence="1 2">
    <name type="scientific">Paenibacillus flagellatus</name>
    <dbReference type="NCBI Taxonomy" id="2211139"/>
    <lineage>
        <taxon>Bacteria</taxon>
        <taxon>Bacillati</taxon>
        <taxon>Bacillota</taxon>
        <taxon>Bacilli</taxon>
        <taxon>Bacillales</taxon>
        <taxon>Paenibacillaceae</taxon>
        <taxon>Paenibacillus</taxon>
    </lineage>
</organism>
<proteinExistence type="predicted"/>
<dbReference type="RefSeq" id="WP_146250229.1">
    <property type="nucleotide sequence ID" value="NZ_QJVJ01000007.1"/>
</dbReference>
<accession>A0A2V5KGT2</accession>
<evidence type="ECO:0000313" key="1">
    <source>
        <dbReference type="EMBL" id="PYI53440.1"/>
    </source>
</evidence>
<reference evidence="1 2" key="1">
    <citation type="submission" date="2018-05" db="EMBL/GenBank/DDBJ databases">
        <title>Paenibacillus flagellatus sp. nov., isolated from selenium mineral soil.</title>
        <authorList>
            <person name="Dai X."/>
        </authorList>
    </citation>
    <scope>NUCLEOTIDE SEQUENCE [LARGE SCALE GENOMIC DNA]</scope>
    <source>
        <strain evidence="1 2">DXL2</strain>
    </source>
</reference>
<dbReference type="OrthoDB" id="2524072at2"/>
<keyword evidence="2" id="KW-1185">Reference proteome</keyword>